<evidence type="ECO:0000256" key="2">
    <source>
        <dbReference type="ARBA" id="ARBA00022692"/>
    </source>
</evidence>
<organism evidence="6 7">
    <name type="scientific">Enterocloster bolteae</name>
    <dbReference type="NCBI Taxonomy" id="208479"/>
    <lineage>
        <taxon>Bacteria</taxon>
        <taxon>Bacillati</taxon>
        <taxon>Bacillota</taxon>
        <taxon>Clostridia</taxon>
        <taxon>Lachnospirales</taxon>
        <taxon>Lachnospiraceae</taxon>
        <taxon>Enterocloster</taxon>
    </lineage>
</organism>
<evidence type="ECO:0000256" key="3">
    <source>
        <dbReference type="ARBA" id="ARBA00022989"/>
    </source>
</evidence>
<comment type="caution">
    <text evidence="6">The sequence shown here is derived from an EMBL/GenBank/DDBJ whole genome shotgun (WGS) entry which is preliminary data.</text>
</comment>
<gene>
    <name evidence="6" type="ORF">DW839_31615</name>
</gene>
<proteinExistence type="predicted"/>
<dbReference type="EMBL" id="QSHZ01000066">
    <property type="protein sequence ID" value="RHC45964.1"/>
    <property type="molecule type" value="Genomic_DNA"/>
</dbReference>
<keyword evidence="3 5" id="KW-1133">Transmembrane helix</keyword>
<evidence type="ECO:0000256" key="4">
    <source>
        <dbReference type="ARBA" id="ARBA00023136"/>
    </source>
</evidence>
<accession>A0A414AEY6</accession>
<evidence type="ECO:0000313" key="6">
    <source>
        <dbReference type="EMBL" id="RHC45964.1"/>
    </source>
</evidence>
<reference evidence="6 7" key="1">
    <citation type="submission" date="2018-08" db="EMBL/GenBank/DDBJ databases">
        <title>A genome reference for cultivated species of the human gut microbiota.</title>
        <authorList>
            <person name="Zou Y."/>
            <person name="Xue W."/>
            <person name="Luo G."/>
        </authorList>
    </citation>
    <scope>NUCLEOTIDE SEQUENCE [LARGE SCALE GENOMIC DNA]</scope>
    <source>
        <strain evidence="6 7">AM35-14</strain>
    </source>
</reference>
<dbReference type="InterPro" id="IPR006480">
    <property type="entry name" value="Phage_holin_4_1"/>
</dbReference>
<keyword evidence="4 5" id="KW-0472">Membrane</keyword>
<feature type="transmembrane region" description="Helical" evidence="5">
    <location>
        <begin position="7"/>
        <end position="32"/>
    </location>
</feature>
<keyword evidence="2 5" id="KW-0812">Transmembrane</keyword>
<dbReference type="NCBIfam" id="TIGR01593">
    <property type="entry name" value="holin_tox_secr"/>
    <property type="match status" value="1"/>
</dbReference>
<dbReference type="GO" id="GO:0016020">
    <property type="term" value="C:membrane"/>
    <property type="evidence" value="ECO:0007669"/>
    <property type="project" value="UniProtKB-SubCell"/>
</dbReference>
<dbReference type="Pfam" id="PF05105">
    <property type="entry name" value="Phage_holin_4_1"/>
    <property type="match status" value="1"/>
</dbReference>
<sequence length="147" mass="16098">MDKVKAAFVAAFSMIFGWLGILAVPVLILAGLNFTDYITGILASKRRNELVTSDKGLWGIVKKIGMWILVGLGWAMDVLINYAGQYVGLSIKLPFVVATIVAVWLICNEIISILENLLDIGVAMPPFLMPLARMIKGQVEDKTKMDA</sequence>
<feature type="transmembrane region" description="Helical" evidence="5">
    <location>
        <begin position="64"/>
        <end position="84"/>
    </location>
</feature>
<dbReference type="Proteomes" id="UP000283975">
    <property type="component" value="Unassembled WGS sequence"/>
</dbReference>
<evidence type="ECO:0000256" key="5">
    <source>
        <dbReference type="SAM" id="Phobius"/>
    </source>
</evidence>
<dbReference type="AlphaFoldDB" id="A0A414AEY6"/>
<evidence type="ECO:0000313" key="7">
    <source>
        <dbReference type="Proteomes" id="UP000283975"/>
    </source>
</evidence>
<name>A0A414AEY6_9FIRM</name>
<feature type="transmembrane region" description="Helical" evidence="5">
    <location>
        <begin position="91"/>
        <end position="111"/>
    </location>
</feature>
<evidence type="ECO:0000256" key="1">
    <source>
        <dbReference type="ARBA" id="ARBA00004141"/>
    </source>
</evidence>
<protein>
    <submittedName>
        <fullName evidence="6">Holin</fullName>
    </submittedName>
</protein>
<comment type="subcellular location">
    <subcellularLocation>
        <location evidence="1">Membrane</location>
        <topology evidence="1">Multi-pass membrane protein</topology>
    </subcellularLocation>
</comment>